<dbReference type="InterPro" id="IPR032675">
    <property type="entry name" value="LRR_dom_sf"/>
</dbReference>
<dbReference type="InterPro" id="IPR001810">
    <property type="entry name" value="F-box_dom"/>
</dbReference>
<dbReference type="SUPFAM" id="SSF52047">
    <property type="entry name" value="RNI-like"/>
    <property type="match status" value="1"/>
</dbReference>
<dbReference type="Gene3D" id="1.20.1280.50">
    <property type="match status" value="1"/>
</dbReference>
<dbReference type="Gene3D" id="1.25.40.10">
    <property type="entry name" value="Tetratricopeptide repeat domain"/>
    <property type="match status" value="1"/>
</dbReference>
<dbReference type="GeneID" id="30993266"/>
<organism evidence="5 6">
    <name type="scientific">Hyphopichia burtonii NRRL Y-1933</name>
    <dbReference type="NCBI Taxonomy" id="984485"/>
    <lineage>
        <taxon>Eukaryota</taxon>
        <taxon>Fungi</taxon>
        <taxon>Dikarya</taxon>
        <taxon>Ascomycota</taxon>
        <taxon>Saccharomycotina</taxon>
        <taxon>Pichiomycetes</taxon>
        <taxon>Debaryomycetaceae</taxon>
        <taxon>Hyphopichia</taxon>
    </lineage>
</organism>
<feature type="domain" description="F-box" evidence="4">
    <location>
        <begin position="211"/>
        <end position="258"/>
    </location>
</feature>
<dbReference type="Proteomes" id="UP000095085">
    <property type="component" value="Unassembled WGS sequence"/>
</dbReference>
<evidence type="ECO:0000313" key="5">
    <source>
        <dbReference type="EMBL" id="ODV67214.1"/>
    </source>
</evidence>
<reference evidence="6" key="1">
    <citation type="submission" date="2016-05" db="EMBL/GenBank/DDBJ databases">
        <title>Comparative genomics of biotechnologically important yeasts.</title>
        <authorList>
            <consortium name="DOE Joint Genome Institute"/>
            <person name="Riley R."/>
            <person name="Haridas S."/>
            <person name="Wolfe K.H."/>
            <person name="Lopes M.R."/>
            <person name="Hittinger C.T."/>
            <person name="Goker M."/>
            <person name="Salamov A."/>
            <person name="Wisecaver J."/>
            <person name="Long T.M."/>
            <person name="Aerts A.L."/>
            <person name="Barry K."/>
            <person name="Choi C."/>
            <person name="Clum A."/>
            <person name="Coughlan A.Y."/>
            <person name="Deshpande S."/>
            <person name="Douglass A.P."/>
            <person name="Hanson S.J."/>
            <person name="Klenk H.-P."/>
            <person name="Labutti K."/>
            <person name="Lapidus A."/>
            <person name="Lindquist E."/>
            <person name="Lipzen A."/>
            <person name="Meier-Kolthoff J.P."/>
            <person name="Ohm R.A."/>
            <person name="Otillar R.P."/>
            <person name="Pangilinan J."/>
            <person name="Peng Y."/>
            <person name="Rokas A."/>
            <person name="Rosa C.A."/>
            <person name="Scheuner C."/>
            <person name="Sibirny A.A."/>
            <person name="Slot J.C."/>
            <person name="Stielow J.B."/>
            <person name="Sun H."/>
            <person name="Kurtzman C.P."/>
            <person name="Blackwell M."/>
            <person name="Grigoriev I.V."/>
            <person name="Jeffries T.W."/>
        </authorList>
    </citation>
    <scope>NUCLEOTIDE SEQUENCE [LARGE SCALE GENOMIC DNA]</scope>
    <source>
        <strain evidence="6">NRRL Y-1933</strain>
    </source>
</reference>
<dbReference type="PANTHER" id="PTHR22904:SF523">
    <property type="entry name" value="STRESS-INDUCED-PHOSPHOPROTEIN 1"/>
    <property type="match status" value="1"/>
</dbReference>
<proteinExistence type="predicted"/>
<dbReference type="SMART" id="SM00256">
    <property type="entry name" value="FBOX"/>
    <property type="match status" value="1"/>
</dbReference>
<keyword evidence="1" id="KW-0677">Repeat</keyword>
<keyword evidence="6" id="KW-1185">Reference proteome</keyword>
<evidence type="ECO:0000259" key="4">
    <source>
        <dbReference type="PROSITE" id="PS50181"/>
    </source>
</evidence>
<accession>A0A1E4RIW5</accession>
<dbReference type="Pfam" id="PF12937">
    <property type="entry name" value="F-box-like"/>
    <property type="match status" value="1"/>
</dbReference>
<dbReference type="Gene3D" id="3.80.10.10">
    <property type="entry name" value="Ribonuclease Inhibitor"/>
    <property type="match status" value="2"/>
</dbReference>
<dbReference type="STRING" id="984485.A0A1E4RIW5"/>
<evidence type="ECO:0000256" key="2">
    <source>
        <dbReference type="ARBA" id="ARBA00022803"/>
    </source>
</evidence>
<sequence>MSVNSNILEDKISLAVLYFKSSQYVKALKLYSEIIRDLLKYDSDNIREIRRKIYHMNPDPVMGPLVHPKLSSILDQRAATYEKLAQYQEAMKDAEKIIKCDPLGCKGYLRSGKLYLRQDRELEAFKVFQKGVYTINKAKEKFNIQVPDKLWTNLKSQYTNVNKQLKTKRKVTNKEAPKANSGSQKSLDEVLGTKRASSLASFPSASSEKSIDPVECLPLEILELIFSQINLKRILSCHVVSRLWRTCLMNIPSLYSDRVIFKNRITINEFLSGFKIIKQIVSKTYSKEIKQLKLRSTFDSTHAPRILDYIFGEKNTKYQSLDIINKDFSMELLVNKLNKFNWNVDQFCNLKVLRMGINASLKYEELILGVMKELNTLEIVVIDKKFNNSNRFILPSEETIQKHQQGDPITYSSLEKLTLVNHPHLNKQFIATRPGADTYDPAPPFITREFPNLTSLTIVSFDFTEQESNFGNFLSKSHYLKKLYLENNEGLTIKNLMMLISMYQPLFKLSRLTMREKSIGKAISLRESDPDYFSALYDLEILDLYSSSLSIGGLTKLLDISNRHGRLQELSIGNSNYIYFKNDRITTRPKIDLETILSTAPGLSKLSLNELDLDDSSMRFFHKSIHEVIGLKRCNLKVLDLSFCVSLTGAGLMNLFRPVLDTYSKSTNSLSLEELIVDGVEINEETLKSLMKSGYISNIRNDHFRQKWKQYGINTLVPDVSR</sequence>
<protein>
    <recommendedName>
        <fullName evidence="4">F-box domain-containing protein</fullName>
    </recommendedName>
</protein>
<dbReference type="InterPro" id="IPR036047">
    <property type="entry name" value="F-box-like_dom_sf"/>
</dbReference>
<dbReference type="PANTHER" id="PTHR22904">
    <property type="entry name" value="TPR REPEAT CONTAINING PROTEIN"/>
    <property type="match status" value="1"/>
</dbReference>
<evidence type="ECO:0000256" key="1">
    <source>
        <dbReference type="ARBA" id="ARBA00022737"/>
    </source>
</evidence>
<dbReference type="InterPro" id="IPR011990">
    <property type="entry name" value="TPR-like_helical_dom_sf"/>
</dbReference>
<dbReference type="OrthoDB" id="629492at2759"/>
<gene>
    <name evidence="5" type="ORF">HYPBUDRAFT_109643</name>
</gene>
<name>A0A1E4RIW5_9ASCO</name>
<feature type="region of interest" description="Disordered" evidence="3">
    <location>
        <begin position="167"/>
        <end position="189"/>
    </location>
</feature>
<dbReference type="SUPFAM" id="SSF48452">
    <property type="entry name" value="TPR-like"/>
    <property type="match status" value="1"/>
</dbReference>
<evidence type="ECO:0000313" key="6">
    <source>
        <dbReference type="Proteomes" id="UP000095085"/>
    </source>
</evidence>
<dbReference type="SUPFAM" id="SSF81383">
    <property type="entry name" value="F-box domain"/>
    <property type="match status" value="1"/>
</dbReference>
<dbReference type="PROSITE" id="PS50181">
    <property type="entry name" value="FBOX"/>
    <property type="match status" value="1"/>
</dbReference>
<evidence type="ECO:0000256" key="3">
    <source>
        <dbReference type="SAM" id="MobiDB-lite"/>
    </source>
</evidence>
<dbReference type="RefSeq" id="XP_020076281.1">
    <property type="nucleotide sequence ID" value="XM_020218716.1"/>
</dbReference>
<dbReference type="EMBL" id="KV454541">
    <property type="protein sequence ID" value="ODV67214.1"/>
    <property type="molecule type" value="Genomic_DNA"/>
</dbReference>
<dbReference type="GO" id="GO:0051879">
    <property type="term" value="F:Hsp90 protein binding"/>
    <property type="evidence" value="ECO:0007669"/>
    <property type="project" value="TreeGrafter"/>
</dbReference>
<keyword evidence="2" id="KW-0802">TPR repeat</keyword>
<dbReference type="AlphaFoldDB" id="A0A1E4RIW5"/>